<reference evidence="2" key="1">
    <citation type="submission" date="2022-11" db="UniProtKB">
        <authorList>
            <consortium name="WormBaseParasite"/>
        </authorList>
    </citation>
    <scope>IDENTIFICATION</scope>
</reference>
<name>A0AC34GXH2_9BILA</name>
<proteinExistence type="predicted"/>
<protein>
    <submittedName>
        <fullName evidence="2">Uncharacterized protein</fullName>
    </submittedName>
</protein>
<dbReference type="Proteomes" id="UP000887579">
    <property type="component" value="Unplaced"/>
</dbReference>
<evidence type="ECO:0000313" key="2">
    <source>
        <dbReference type="WBParaSite" id="ES5_v2.g9704.t1"/>
    </source>
</evidence>
<accession>A0AC34GXH2</accession>
<evidence type="ECO:0000313" key="1">
    <source>
        <dbReference type="Proteomes" id="UP000887579"/>
    </source>
</evidence>
<dbReference type="WBParaSite" id="ES5_v2.g9704.t1">
    <property type="protein sequence ID" value="ES5_v2.g9704.t1"/>
    <property type="gene ID" value="ES5_v2.g9704"/>
</dbReference>
<sequence>MALLDTGKAFDQPWGFVVSLKDKKEDQVLFVYPTKEQPLEKMSSIEDVIESMQITRKAPTYKSWKELSRFGISLHSLGSVISPKHSNVGEINIKVDALRFLGSWFNVSEDSEEAICIAFVLSGNCPQDIVDSFLIVSRQISGAICSLEKASNFVRNQLALIQRIHEGIDMEQSEGLLRGNITPFDECLRESSMLQSLQRIFEDVFVHGNNVITALRKMIDSIRPYHTLIFVDDERPTPDKHPLLLSFLEHYSPERSLEEIRVDMRCTMDQLMLFVHNLIQWGRAVISYPICLQNSYTIGEPSSVDIEDLAAYYNYLFPDPTKISKNGEIEKSLSSSILAEILELLSPVVTLEEYFVNASRFHPRAANMETVVFLLKTGLMIQLHVHIQLIEPSQAWLQGKCISKDLSPRVKTLIKNCHHLEEIFKEYILYACSNILSLPLSEPDLFEALGTLISLIPHFLKCEYVEKIIYETKVTRSSINRVIDLFHPILFVFEIPATI</sequence>
<organism evidence="1 2">
    <name type="scientific">Panagrolaimus sp. ES5</name>
    <dbReference type="NCBI Taxonomy" id="591445"/>
    <lineage>
        <taxon>Eukaryota</taxon>
        <taxon>Metazoa</taxon>
        <taxon>Ecdysozoa</taxon>
        <taxon>Nematoda</taxon>
        <taxon>Chromadorea</taxon>
        <taxon>Rhabditida</taxon>
        <taxon>Tylenchina</taxon>
        <taxon>Panagrolaimomorpha</taxon>
        <taxon>Panagrolaimoidea</taxon>
        <taxon>Panagrolaimidae</taxon>
        <taxon>Panagrolaimus</taxon>
    </lineage>
</organism>